<dbReference type="InterPro" id="IPR001647">
    <property type="entry name" value="HTH_TetR"/>
</dbReference>
<evidence type="ECO:0000313" key="5">
    <source>
        <dbReference type="Proteomes" id="UP001501747"/>
    </source>
</evidence>
<feature type="DNA-binding region" description="H-T-H motif" evidence="2">
    <location>
        <begin position="27"/>
        <end position="46"/>
    </location>
</feature>
<sequence length="179" mass="19387">MGEDGLRHQLLDAAGRILDESGIEAVTIRETARQCGVSHGAPRRHFPSRAVLLGHLAKRVAGELAEEFDATDGDPLRLAEVYVAFAARRPHAFDLLLRHDLLEASGADLRSTTLPLVARWRDAWCARHPADSGTDALVRLTAVHGIASLVSHRAHEVVGLEPGELLGRVLRSGNFSEGM</sequence>
<feature type="domain" description="HTH tetR-type" evidence="3">
    <location>
        <begin position="4"/>
        <end position="64"/>
    </location>
</feature>
<dbReference type="SUPFAM" id="SSF48498">
    <property type="entry name" value="Tetracyclin repressor-like, C-terminal domain"/>
    <property type="match status" value="1"/>
</dbReference>
<reference evidence="5" key="1">
    <citation type="journal article" date="2019" name="Int. J. Syst. Evol. Microbiol.">
        <title>The Global Catalogue of Microorganisms (GCM) 10K type strain sequencing project: providing services to taxonomists for standard genome sequencing and annotation.</title>
        <authorList>
            <consortium name="The Broad Institute Genomics Platform"/>
            <consortium name="The Broad Institute Genome Sequencing Center for Infectious Disease"/>
            <person name="Wu L."/>
            <person name="Ma J."/>
        </authorList>
    </citation>
    <scope>NUCLEOTIDE SEQUENCE [LARGE SCALE GENOMIC DNA]</scope>
    <source>
        <strain evidence="5">JCM 17342</strain>
    </source>
</reference>
<dbReference type="InterPro" id="IPR050109">
    <property type="entry name" value="HTH-type_TetR-like_transc_reg"/>
</dbReference>
<dbReference type="PANTHER" id="PTHR30055">
    <property type="entry name" value="HTH-TYPE TRANSCRIPTIONAL REGULATOR RUTR"/>
    <property type="match status" value="1"/>
</dbReference>
<evidence type="ECO:0000313" key="4">
    <source>
        <dbReference type="EMBL" id="GAA4011792.1"/>
    </source>
</evidence>
<proteinExistence type="predicted"/>
<dbReference type="Pfam" id="PF00440">
    <property type="entry name" value="TetR_N"/>
    <property type="match status" value="1"/>
</dbReference>
<evidence type="ECO:0000259" key="3">
    <source>
        <dbReference type="PROSITE" id="PS50977"/>
    </source>
</evidence>
<comment type="caution">
    <text evidence="4">The sequence shown here is derived from an EMBL/GenBank/DDBJ whole genome shotgun (WGS) entry which is preliminary data.</text>
</comment>
<accession>A0ABP7SHS1</accession>
<gene>
    <name evidence="4" type="ORF">GCM10022247_37860</name>
</gene>
<keyword evidence="5" id="KW-1185">Reference proteome</keyword>
<evidence type="ECO:0000256" key="1">
    <source>
        <dbReference type="ARBA" id="ARBA00023125"/>
    </source>
</evidence>
<dbReference type="InterPro" id="IPR009057">
    <property type="entry name" value="Homeodomain-like_sf"/>
</dbReference>
<dbReference type="InterPro" id="IPR036271">
    <property type="entry name" value="Tet_transcr_reg_TetR-rel_C_sf"/>
</dbReference>
<organism evidence="4 5">
    <name type="scientific">Allokutzneria multivorans</name>
    <dbReference type="NCBI Taxonomy" id="1142134"/>
    <lineage>
        <taxon>Bacteria</taxon>
        <taxon>Bacillati</taxon>
        <taxon>Actinomycetota</taxon>
        <taxon>Actinomycetes</taxon>
        <taxon>Pseudonocardiales</taxon>
        <taxon>Pseudonocardiaceae</taxon>
        <taxon>Allokutzneria</taxon>
    </lineage>
</organism>
<dbReference type="Gene3D" id="1.10.357.10">
    <property type="entry name" value="Tetracycline Repressor, domain 2"/>
    <property type="match status" value="1"/>
</dbReference>
<dbReference type="PROSITE" id="PS50977">
    <property type="entry name" value="HTH_TETR_2"/>
    <property type="match status" value="1"/>
</dbReference>
<protein>
    <submittedName>
        <fullName evidence="4">TetR/AcrR family transcriptional regulator</fullName>
    </submittedName>
</protein>
<dbReference type="Proteomes" id="UP001501747">
    <property type="component" value="Unassembled WGS sequence"/>
</dbReference>
<keyword evidence="1 2" id="KW-0238">DNA-binding</keyword>
<dbReference type="RefSeq" id="WP_344876534.1">
    <property type="nucleotide sequence ID" value="NZ_BAABAL010000013.1"/>
</dbReference>
<evidence type="ECO:0000256" key="2">
    <source>
        <dbReference type="PROSITE-ProRule" id="PRU00335"/>
    </source>
</evidence>
<dbReference type="SUPFAM" id="SSF46689">
    <property type="entry name" value="Homeodomain-like"/>
    <property type="match status" value="1"/>
</dbReference>
<dbReference type="PANTHER" id="PTHR30055:SF220">
    <property type="entry name" value="TETR-FAMILY REGULATORY PROTEIN"/>
    <property type="match status" value="1"/>
</dbReference>
<dbReference type="EMBL" id="BAABAL010000013">
    <property type="protein sequence ID" value="GAA4011792.1"/>
    <property type="molecule type" value="Genomic_DNA"/>
</dbReference>
<name>A0ABP7SHS1_9PSEU</name>